<dbReference type="Proteomes" id="UP000593758">
    <property type="component" value="Chromosome"/>
</dbReference>
<dbReference type="InterPro" id="IPR016024">
    <property type="entry name" value="ARM-type_fold"/>
</dbReference>
<evidence type="ECO:0000313" key="2">
    <source>
        <dbReference type="Proteomes" id="UP000593758"/>
    </source>
</evidence>
<dbReference type="SUPFAM" id="SSF48371">
    <property type="entry name" value="ARM repeat"/>
    <property type="match status" value="1"/>
</dbReference>
<dbReference type="InterPro" id="IPR014825">
    <property type="entry name" value="DNA_alkylation"/>
</dbReference>
<keyword evidence="2" id="KW-1185">Reference proteome</keyword>
<protein>
    <submittedName>
        <fullName evidence="1">DNA alkylation repair protein</fullName>
    </submittedName>
</protein>
<dbReference type="PANTHER" id="PTHR34070">
    <property type="entry name" value="ARMADILLO-TYPE FOLD"/>
    <property type="match status" value="1"/>
</dbReference>
<dbReference type="KEGG" id="halt:IM660_04575"/>
<gene>
    <name evidence="1" type="ORF">IM660_04575</name>
</gene>
<dbReference type="AlphaFoldDB" id="A0A7M1SVS9"/>
<dbReference type="Pfam" id="PF08713">
    <property type="entry name" value="DNA_alkylation"/>
    <property type="match status" value="1"/>
</dbReference>
<reference evidence="1 2" key="1">
    <citation type="submission" date="2020-10" db="EMBL/GenBank/DDBJ databases">
        <title>Haloactinobacterium sp. RN3S43, a bacterium isolated from saline soil.</title>
        <authorList>
            <person name="Sun J.-Q."/>
        </authorList>
    </citation>
    <scope>NUCLEOTIDE SEQUENCE [LARGE SCALE GENOMIC DNA]</scope>
    <source>
        <strain evidence="1 2">RN3S43</strain>
    </source>
</reference>
<dbReference type="Gene3D" id="1.25.10.90">
    <property type="match status" value="1"/>
</dbReference>
<organism evidence="1 2">
    <name type="scientific">Ruania alkalisoli</name>
    <dbReference type="NCBI Taxonomy" id="2779775"/>
    <lineage>
        <taxon>Bacteria</taxon>
        <taxon>Bacillati</taxon>
        <taxon>Actinomycetota</taxon>
        <taxon>Actinomycetes</taxon>
        <taxon>Micrococcales</taxon>
        <taxon>Ruaniaceae</taxon>
        <taxon>Ruania</taxon>
    </lineage>
</organism>
<accession>A0A7M1SVS9</accession>
<evidence type="ECO:0000313" key="1">
    <source>
        <dbReference type="EMBL" id="QOR71571.1"/>
    </source>
</evidence>
<name>A0A7M1SVS9_9MICO</name>
<dbReference type="PANTHER" id="PTHR34070:SF1">
    <property type="entry name" value="DNA ALKYLATION REPAIR PROTEIN"/>
    <property type="match status" value="1"/>
</dbReference>
<sequence length="230" mass="25978">MSERVPDEIVALLSAHAEENEQEKIARRLRGSSRPLGVRMKTVFDLAKTYRDIDLGDVPRLLRAPWYEVRMVGVSILDFRARLRLTDDQRAELARLYLDHHDMLDTWDFVDRAAPRVIGGWLLTRSDRSILDTLAASPHTYERRSAITATFWLVRHGEVADALRIAETLARDLEPDVTSSVGVALREVSVQDEAAVVAFLRRCRGDLPRPALRTAVGKLDATLKAELTAR</sequence>
<proteinExistence type="predicted"/>
<dbReference type="CDD" id="cd06561">
    <property type="entry name" value="AlkD_like"/>
    <property type="match status" value="1"/>
</dbReference>
<dbReference type="EMBL" id="CP063169">
    <property type="protein sequence ID" value="QOR71571.1"/>
    <property type="molecule type" value="Genomic_DNA"/>
</dbReference>
<dbReference type="RefSeq" id="WP_193498228.1">
    <property type="nucleotide sequence ID" value="NZ_CP063169.1"/>
</dbReference>